<dbReference type="PROSITE" id="PS00463">
    <property type="entry name" value="ZN2_CY6_FUNGAL_1"/>
    <property type="match status" value="1"/>
</dbReference>
<evidence type="ECO:0000313" key="14">
    <source>
        <dbReference type="Proteomes" id="UP000790833"/>
    </source>
</evidence>
<keyword evidence="10" id="KW-0119">Carbohydrate metabolism</keyword>
<evidence type="ECO:0000256" key="1">
    <source>
        <dbReference type="ARBA" id="ARBA00004123"/>
    </source>
</evidence>
<name>A0A9P7V9Y5_9ASCO</name>
<keyword evidence="6" id="KW-0299">Galactose metabolism</keyword>
<dbReference type="PROSITE" id="PS50048">
    <property type="entry name" value="ZN2_CY6_FUNGAL_2"/>
    <property type="match status" value="1"/>
</dbReference>
<keyword evidence="4" id="KW-0805">Transcription regulation</keyword>
<dbReference type="GO" id="GO:0000981">
    <property type="term" value="F:DNA-binding transcription factor activity, RNA polymerase II-specific"/>
    <property type="evidence" value="ECO:0007669"/>
    <property type="project" value="InterPro"/>
</dbReference>
<dbReference type="EMBL" id="JAHMUF010000009">
    <property type="protein sequence ID" value="KAG7193938.1"/>
    <property type="molecule type" value="Genomic_DNA"/>
</dbReference>
<dbReference type="InterPro" id="IPR050815">
    <property type="entry name" value="TF_fung"/>
</dbReference>
<dbReference type="InterPro" id="IPR001138">
    <property type="entry name" value="Zn2Cys6_DnaBD"/>
</dbReference>
<dbReference type="GO" id="GO:0006012">
    <property type="term" value="P:galactose metabolic process"/>
    <property type="evidence" value="ECO:0007669"/>
    <property type="project" value="UniProtKB-KW"/>
</dbReference>
<keyword evidence="7" id="KW-0010">Activator</keyword>
<evidence type="ECO:0000256" key="3">
    <source>
        <dbReference type="ARBA" id="ARBA00022833"/>
    </source>
</evidence>
<keyword evidence="2" id="KW-0479">Metal-binding</keyword>
<evidence type="ECO:0000256" key="6">
    <source>
        <dbReference type="ARBA" id="ARBA00023144"/>
    </source>
</evidence>
<feature type="region of interest" description="Disordered" evidence="11">
    <location>
        <begin position="150"/>
        <end position="189"/>
    </location>
</feature>
<dbReference type="GeneID" id="66118511"/>
<evidence type="ECO:0000313" key="13">
    <source>
        <dbReference type="EMBL" id="KAG7193938.1"/>
    </source>
</evidence>
<dbReference type="SMART" id="SM00066">
    <property type="entry name" value="GAL4"/>
    <property type="match status" value="1"/>
</dbReference>
<keyword evidence="9" id="KW-0539">Nucleus</keyword>
<dbReference type="Gene3D" id="4.10.240.10">
    <property type="entry name" value="Zn(2)-C6 fungal-type DNA-binding domain"/>
    <property type="match status" value="1"/>
</dbReference>
<dbReference type="Proteomes" id="UP000790833">
    <property type="component" value="Unassembled WGS sequence"/>
</dbReference>
<dbReference type="AlphaFoldDB" id="A0A9P7V9Y5"/>
<dbReference type="PANTHER" id="PTHR47338">
    <property type="entry name" value="ZN(II)2CYS6 TRANSCRIPTION FACTOR (EUROFUNG)-RELATED"/>
    <property type="match status" value="1"/>
</dbReference>
<evidence type="ECO:0000256" key="7">
    <source>
        <dbReference type="ARBA" id="ARBA00023159"/>
    </source>
</evidence>
<keyword evidence="8" id="KW-0804">Transcription</keyword>
<dbReference type="SUPFAM" id="SSF57701">
    <property type="entry name" value="Zn2/Cys6 DNA-binding domain"/>
    <property type="match status" value="1"/>
</dbReference>
<keyword evidence="3" id="KW-0862">Zinc</keyword>
<dbReference type="GO" id="GO:0008270">
    <property type="term" value="F:zinc ion binding"/>
    <property type="evidence" value="ECO:0007669"/>
    <property type="project" value="InterPro"/>
</dbReference>
<evidence type="ECO:0000256" key="11">
    <source>
        <dbReference type="SAM" id="MobiDB-lite"/>
    </source>
</evidence>
<dbReference type="CDD" id="cd00067">
    <property type="entry name" value="GAL4"/>
    <property type="match status" value="1"/>
</dbReference>
<evidence type="ECO:0000256" key="8">
    <source>
        <dbReference type="ARBA" id="ARBA00023163"/>
    </source>
</evidence>
<feature type="domain" description="Zn(2)-C6 fungal-type" evidence="12">
    <location>
        <begin position="51"/>
        <end position="81"/>
    </location>
</feature>
<dbReference type="FunFam" id="4.10.240.10:FF:000009">
    <property type="entry name" value="C6 transcription factor (Gal4)"/>
    <property type="match status" value="1"/>
</dbReference>
<dbReference type="Pfam" id="PF00172">
    <property type="entry name" value="Zn_clus"/>
    <property type="match status" value="1"/>
</dbReference>
<sequence length="439" mass="48246">MCGLDKYPQMSATSDLKSIPPTTADHMEEVNIGEEESHSSINSFAKSIEQACDSCRKRKLKCSKEYPRCSKCINHDRKCNYSPRVVRSPLTRAHLTSVENRVKLLEALVYWLVNGDYDVDDLLHRDHYVKALEPHRTALINLPVTVDGEKSEISSSHGVGNSVVASPSSKSPGSDDGNPDTSKSISSTATNLGTKTAIIKKEESESKYSSSNSQTSGDTIKNEQTFKSIQSLQEMLLQMMKTRTVKKPTVVPEAHQTSNSNSSTAPNLPQFSIYSSVTANHEDVSHMNRSLTNSTVHMSDTEFDKLKQDVIMDFTLNNIQVSPSVMVGSSSSMSELSQLTSSNTSVSTCASMLNGTVSRKSINSTPSVLSLHEFAYDDVTTDDELTQPIVKKQRINPMPTINSMGTSSLLGSGIVPTSEEIKAEFDPFDAYVLNEEYWD</sequence>
<organism evidence="13 14">
    <name type="scientific">Scheffersomyces spartinae</name>
    <dbReference type="NCBI Taxonomy" id="45513"/>
    <lineage>
        <taxon>Eukaryota</taxon>
        <taxon>Fungi</taxon>
        <taxon>Dikarya</taxon>
        <taxon>Ascomycota</taxon>
        <taxon>Saccharomycotina</taxon>
        <taxon>Pichiomycetes</taxon>
        <taxon>Debaryomycetaceae</taxon>
        <taxon>Scheffersomyces</taxon>
    </lineage>
</organism>
<proteinExistence type="predicted"/>
<evidence type="ECO:0000259" key="12">
    <source>
        <dbReference type="PROSITE" id="PS50048"/>
    </source>
</evidence>
<accession>A0A9P7V9Y5</accession>
<keyword evidence="14" id="KW-1185">Reference proteome</keyword>
<dbReference type="InterPro" id="IPR005600">
    <property type="entry name" value="Gal4_dimer_dom"/>
</dbReference>
<dbReference type="CDD" id="cd14654">
    <property type="entry name" value="ZIP_Gal4"/>
    <property type="match status" value="1"/>
</dbReference>
<evidence type="ECO:0000256" key="2">
    <source>
        <dbReference type="ARBA" id="ARBA00022723"/>
    </source>
</evidence>
<gene>
    <name evidence="13" type="ORF">KQ657_005137</name>
</gene>
<dbReference type="OrthoDB" id="3364175at2759"/>
<keyword evidence="5" id="KW-0238">DNA-binding</keyword>
<protein>
    <recommendedName>
        <fullName evidence="12">Zn(2)-C6 fungal-type domain-containing protein</fullName>
    </recommendedName>
</protein>
<dbReference type="GO" id="GO:0005634">
    <property type="term" value="C:nucleus"/>
    <property type="evidence" value="ECO:0007669"/>
    <property type="project" value="UniProtKB-SubCell"/>
</dbReference>
<feature type="region of interest" description="Disordered" evidence="11">
    <location>
        <begin position="201"/>
        <end position="222"/>
    </location>
</feature>
<comment type="subcellular location">
    <subcellularLocation>
        <location evidence="1">Nucleus</location>
    </subcellularLocation>
</comment>
<evidence type="ECO:0000256" key="4">
    <source>
        <dbReference type="ARBA" id="ARBA00023015"/>
    </source>
</evidence>
<dbReference type="InterPro" id="IPR036864">
    <property type="entry name" value="Zn2-C6_fun-type_DNA-bd_sf"/>
</dbReference>
<comment type="caution">
    <text evidence="13">The sequence shown here is derived from an EMBL/GenBank/DDBJ whole genome shotgun (WGS) entry which is preliminary data.</text>
</comment>
<dbReference type="RefSeq" id="XP_043049485.1">
    <property type="nucleotide sequence ID" value="XM_043195780.1"/>
</dbReference>
<dbReference type="GO" id="GO:0003677">
    <property type="term" value="F:DNA binding"/>
    <property type="evidence" value="ECO:0007669"/>
    <property type="project" value="UniProtKB-KW"/>
</dbReference>
<dbReference type="PANTHER" id="PTHR47338:SF5">
    <property type="entry name" value="ZN(II)2CYS6 TRANSCRIPTION FACTOR (EUROFUNG)"/>
    <property type="match status" value="1"/>
</dbReference>
<feature type="compositionally biased region" description="Low complexity" evidence="11">
    <location>
        <begin position="160"/>
        <end position="180"/>
    </location>
</feature>
<evidence type="ECO:0000256" key="10">
    <source>
        <dbReference type="ARBA" id="ARBA00023277"/>
    </source>
</evidence>
<reference evidence="13" key="1">
    <citation type="submission" date="2021-03" db="EMBL/GenBank/DDBJ databases">
        <authorList>
            <person name="Palmer J.M."/>
        </authorList>
    </citation>
    <scope>NUCLEOTIDE SEQUENCE</scope>
    <source>
        <strain evidence="13">ARV_011</strain>
    </source>
</reference>
<evidence type="ECO:0000256" key="5">
    <source>
        <dbReference type="ARBA" id="ARBA00023125"/>
    </source>
</evidence>
<evidence type="ECO:0000256" key="9">
    <source>
        <dbReference type="ARBA" id="ARBA00023242"/>
    </source>
</evidence>
<dbReference type="Gene3D" id="1.20.5.170">
    <property type="match status" value="1"/>
</dbReference>
<dbReference type="Pfam" id="PF03902">
    <property type="entry name" value="Gal4_dimer"/>
    <property type="match status" value="1"/>
</dbReference>
<feature type="region of interest" description="Disordered" evidence="11">
    <location>
        <begin position="1"/>
        <end position="22"/>
    </location>
</feature>